<proteinExistence type="inferred from homology"/>
<dbReference type="SUPFAM" id="SSF55120">
    <property type="entry name" value="Pseudouridine synthase"/>
    <property type="match status" value="1"/>
</dbReference>
<dbReference type="PANTHER" id="PTHR21600">
    <property type="entry name" value="MITOCHONDRIAL RNA PSEUDOURIDINE SYNTHASE"/>
    <property type="match status" value="1"/>
</dbReference>
<dbReference type="Gene3D" id="3.30.2350.10">
    <property type="entry name" value="Pseudouridine synthase"/>
    <property type="match status" value="1"/>
</dbReference>
<name>A0A4R0XKB3_9MOLU</name>
<organism evidence="8 9">
    <name type="scientific">Mycoplasma todarodis</name>
    <dbReference type="NCBI Taxonomy" id="1937191"/>
    <lineage>
        <taxon>Bacteria</taxon>
        <taxon>Bacillati</taxon>
        <taxon>Mycoplasmatota</taxon>
        <taxon>Mollicutes</taxon>
        <taxon>Mycoplasmataceae</taxon>
        <taxon>Mycoplasma</taxon>
    </lineage>
</organism>
<evidence type="ECO:0000256" key="1">
    <source>
        <dbReference type="ARBA" id="ARBA00000073"/>
    </source>
</evidence>
<dbReference type="Gene3D" id="3.10.290.10">
    <property type="entry name" value="RNA-binding S4 domain"/>
    <property type="match status" value="1"/>
</dbReference>
<dbReference type="SUPFAM" id="SSF55174">
    <property type="entry name" value="Alpha-L RNA-binding motif"/>
    <property type="match status" value="1"/>
</dbReference>
<dbReference type="InterPro" id="IPR050188">
    <property type="entry name" value="RluA_PseudoU_synthase"/>
</dbReference>
<dbReference type="NCBIfam" id="TIGR00005">
    <property type="entry name" value="rluA_subfam"/>
    <property type="match status" value="1"/>
</dbReference>
<reference evidence="8 9" key="1">
    <citation type="submission" date="2018-02" db="EMBL/GenBank/DDBJ databases">
        <title>Mycoplasma marinum and Mycoplasma todarodis sp. nov., moderately halophilic and psychrotolerant mycoplasmas isolated from cephalopods.</title>
        <authorList>
            <person name="Viver T."/>
        </authorList>
    </citation>
    <scope>NUCLEOTIDE SEQUENCE [LARGE SCALE GENOMIC DNA]</scope>
    <source>
        <strain evidence="8 9">5H</strain>
    </source>
</reference>
<dbReference type="Proteomes" id="UP000291072">
    <property type="component" value="Unassembled WGS sequence"/>
</dbReference>
<dbReference type="InterPro" id="IPR006224">
    <property type="entry name" value="PsdUridine_synth_RluA-like_CS"/>
</dbReference>
<dbReference type="InterPro" id="IPR006145">
    <property type="entry name" value="PsdUridine_synth_RsuA/RluA"/>
</dbReference>
<dbReference type="AlphaFoldDB" id="A0A4R0XKB3"/>
<sequence length="292" mass="33218">MEKLVARYTDRIDKYIADNTAISRTDIQTLIKGHAINVNGISVRKANFKVKENDEIEVTQVIQREMNVVAEEMEIDVIYEDDDLIVVNKPTGLVVHPAPGHPNGTLVNGLMYRFKGQLSDINGEVRPGIVHRIDKDTSGLLVVAKNNRSHQFLAQQIKDHDVKRTYMALVKGRVTNEVTHIDLPVGRDVKHRQRMAVQRQNSKHAKTHVFIEKVMENTTLVRCELETGRTHQIRVHLAYIGHPIIGDPLYGTGIDSFGQRLHAYKLELTHPNGELMKFEAPVPKEFYDNVKK</sequence>
<evidence type="ECO:0000259" key="7">
    <source>
        <dbReference type="SMART" id="SM00363"/>
    </source>
</evidence>
<dbReference type="GO" id="GO:0000455">
    <property type="term" value="P:enzyme-directed rRNA pseudouridine synthesis"/>
    <property type="evidence" value="ECO:0007669"/>
    <property type="project" value="UniProtKB-ARBA"/>
</dbReference>
<dbReference type="GO" id="GO:0003723">
    <property type="term" value="F:RNA binding"/>
    <property type="evidence" value="ECO:0007669"/>
    <property type="project" value="UniProtKB-KW"/>
</dbReference>
<keyword evidence="3 6" id="KW-0413">Isomerase</keyword>
<dbReference type="EMBL" id="PSZP01000019">
    <property type="protein sequence ID" value="TCG10894.1"/>
    <property type="molecule type" value="Genomic_DNA"/>
</dbReference>
<dbReference type="InterPro" id="IPR020103">
    <property type="entry name" value="PsdUridine_synth_cat_dom_sf"/>
</dbReference>
<evidence type="ECO:0000256" key="4">
    <source>
        <dbReference type="PIRSR" id="PIRSR606225-1"/>
    </source>
</evidence>
<dbReference type="SMART" id="SM00363">
    <property type="entry name" value="S4"/>
    <property type="match status" value="1"/>
</dbReference>
<feature type="domain" description="RNA-binding S4" evidence="7">
    <location>
        <begin position="10"/>
        <end position="67"/>
    </location>
</feature>
<dbReference type="PANTHER" id="PTHR21600:SF44">
    <property type="entry name" value="RIBOSOMAL LARGE SUBUNIT PSEUDOURIDINE SYNTHASE D"/>
    <property type="match status" value="1"/>
</dbReference>
<dbReference type="RefSeq" id="WP_131613529.1">
    <property type="nucleotide sequence ID" value="NZ_PSZP01000019.1"/>
</dbReference>
<keyword evidence="5" id="KW-0694">RNA-binding</keyword>
<dbReference type="Pfam" id="PF01479">
    <property type="entry name" value="S4"/>
    <property type="match status" value="1"/>
</dbReference>
<comment type="caution">
    <text evidence="8">The sequence shown here is derived from an EMBL/GenBank/DDBJ whole genome shotgun (WGS) entry which is preliminary data.</text>
</comment>
<evidence type="ECO:0000313" key="8">
    <source>
        <dbReference type="EMBL" id="TCG10894.1"/>
    </source>
</evidence>
<evidence type="ECO:0000256" key="6">
    <source>
        <dbReference type="RuleBase" id="RU362028"/>
    </source>
</evidence>
<comment type="similarity">
    <text evidence="2 6">Belongs to the pseudouridine synthase RluA family.</text>
</comment>
<evidence type="ECO:0000256" key="2">
    <source>
        <dbReference type="ARBA" id="ARBA00010876"/>
    </source>
</evidence>
<comment type="catalytic activity">
    <reaction evidence="1 6">
        <text>a uridine in RNA = a pseudouridine in RNA</text>
        <dbReference type="Rhea" id="RHEA:48348"/>
        <dbReference type="Rhea" id="RHEA-COMP:12068"/>
        <dbReference type="Rhea" id="RHEA-COMP:12069"/>
        <dbReference type="ChEBI" id="CHEBI:65314"/>
        <dbReference type="ChEBI" id="CHEBI:65315"/>
    </reaction>
</comment>
<dbReference type="InterPro" id="IPR002942">
    <property type="entry name" value="S4_RNA-bd"/>
</dbReference>
<accession>A0A4R0XKB3</accession>
<dbReference type="EC" id="5.4.99.-" evidence="6"/>
<dbReference type="InterPro" id="IPR006225">
    <property type="entry name" value="PsdUridine_synth_RluC/D"/>
</dbReference>
<dbReference type="PROSITE" id="PS50889">
    <property type="entry name" value="S4"/>
    <property type="match status" value="1"/>
</dbReference>
<comment type="function">
    <text evidence="6">Responsible for synthesis of pseudouridine from uracil.</text>
</comment>
<dbReference type="CDD" id="cd02869">
    <property type="entry name" value="PseudoU_synth_RluA_like"/>
    <property type="match status" value="1"/>
</dbReference>
<evidence type="ECO:0000256" key="5">
    <source>
        <dbReference type="PROSITE-ProRule" id="PRU00182"/>
    </source>
</evidence>
<dbReference type="GO" id="GO:0120159">
    <property type="term" value="F:rRNA pseudouridine synthase activity"/>
    <property type="evidence" value="ECO:0007669"/>
    <property type="project" value="UniProtKB-ARBA"/>
</dbReference>
<protein>
    <recommendedName>
        <fullName evidence="6">Pseudouridine synthase</fullName>
        <ecNumber evidence="6">5.4.99.-</ecNumber>
    </recommendedName>
</protein>
<dbReference type="CDD" id="cd00165">
    <property type="entry name" value="S4"/>
    <property type="match status" value="1"/>
</dbReference>
<evidence type="ECO:0000256" key="3">
    <source>
        <dbReference type="ARBA" id="ARBA00023235"/>
    </source>
</evidence>
<feature type="active site" evidence="4">
    <location>
        <position position="134"/>
    </location>
</feature>
<dbReference type="OrthoDB" id="9807829at2"/>
<dbReference type="PROSITE" id="PS01129">
    <property type="entry name" value="PSI_RLU"/>
    <property type="match status" value="1"/>
</dbReference>
<keyword evidence="9" id="KW-1185">Reference proteome</keyword>
<dbReference type="InterPro" id="IPR036986">
    <property type="entry name" value="S4_RNA-bd_sf"/>
</dbReference>
<gene>
    <name evidence="8" type="ORF">C4B25_02760</name>
</gene>
<evidence type="ECO:0000313" key="9">
    <source>
        <dbReference type="Proteomes" id="UP000291072"/>
    </source>
</evidence>
<dbReference type="Pfam" id="PF00849">
    <property type="entry name" value="PseudoU_synth_2"/>
    <property type="match status" value="1"/>
</dbReference>